<dbReference type="GO" id="GO:0004519">
    <property type="term" value="F:endonuclease activity"/>
    <property type="evidence" value="ECO:0007669"/>
    <property type="project" value="UniProtKB-KW"/>
</dbReference>
<dbReference type="RefSeq" id="WP_310586593.1">
    <property type="nucleotide sequence ID" value="NZ_CP110973.1"/>
</dbReference>
<dbReference type="SUPFAM" id="SSF56219">
    <property type="entry name" value="DNase I-like"/>
    <property type="match status" value="1"/>
</dbReference>
<keyword evidence="4" id="KW-0255">Endonuclease</keyword>
<evidence type="ECO:0000256" key="2">
    <source>
        <dbReference type="SAM" id="Phobius"/>
    </source>
</evidence>
<keyword evidence="2" id="KW-0472">Membrane</keyword>
<evidence type="ECO:0000313" key="4">
    <source>
        <dbReference type="EMBL" id="MFD1141007.1"/>
    </source>
</evidence>
<dbReference type="Proteomes" id="UP001597116">
    <property type="component" value="Unassembled WGS sequence"/>
</dbReference>
<dbReference type="EMBL" id="JBHTLP010000006">
    <property type="protein sequence ID" value="MFD1141007.1"/>
    <property type="molecule type" value="Genomic_DNA"/>
</dbReference>
<gene>
    <name evidence="4" type="ORF">ACFQ4C_07800</name>
</gene>
<reference evidence="5" key="1">
    <citation type="journal article" date="2019" name="Int. J. Syst. Evol. Microbiol.">
        <title>The Global Catalogue of Microorganisms (GCM) 10K type strain sequencing project: providing services to taxonomists for standard genome sequencing and annotation.</title>
        <authorList>
            <consortium name="The Broad Institute Genomics Platform"/>
            <consortium name="The Broad Institute Genome Sequencing Center for Infectious Disease"/>
            <person name="Wu L."/>
            <person name="Ma J."/>
        </authorList>
    </citation>
    <scope>NUCLEOTIDE SEQUENCE [LARGE SCALE GENOMIC DNA]</scope>
    <source>
        <strain evidence="5">CCUG 55608</strain>
    </source>
</reference>
<dbReference type="Pfam" id="PF03372">
    <property type="entry name" value="Exo_endo_phos"/>
    <property type="match status" value="1"/>
</dbReference>
<feature type="domain" description="Endonuclease/exonuclease/phosphatase" evidence="3">
    <location>
        <begin position="130"/>
        <end position="335"/>
    </location>
</feature>
<keyword evidence="2" id="KW-0812">Transmembrane</keyword>
<keyword evidence="2" id="KW-1133">Transmembrane helix</keyword>
<evidence type="ECO:0000313" key="5">
    <source>
        <dbReference type="Proteomes" id="UP001597116"/>
    </source>
</evidence>
<evidence type="ECO:0000256" key="1">
    <source>
        <dbReference type="SAM" id="MobiDB-lite"/>
    </source>
</evidence>
<feature type="region of interest" description="Disordered" evidence="1">
    <location>
        <begin position="350"/>
        <end position="374"/>
    </location>
</feature>
<accession>A0ABW3Q732</accession>
<protein>
    <submittedName>
        <fullName evidence="4">Endonuclease/exonuclease/phosphatase family protein</fullName>
    </submittedName>
</protein>
<feature type="transmembrane region" description="Helical" evidence="2">
    <location>
        <begin position="78"/>
        <end position="99"/>
    </location>
</feature>
<keyword evidence="5" id="KW-1185">Reference proteome</keyword>
<feature type="transmembrane region" description="Helical" evidence="2">
    <location>
        <begin position="20"/>
        <end position="41"/>
    </location>
</feature>
<dbReference type="InterPro" id="IPR005135">
    <property type="entry name" value="Endo/exonuclease/phosphatase"/>
</dbReference>
<dbReference type="InterPro" id="IPR036691">
    <property type="entry name" value="Endo/exonu/phosph_ase_sf"/>
</dbReference>
<evidence type="ECO:0000259" key="3">
    <source>
        <dbReference type="Pfam" id="PF03372"/>
    </source>
</evidence>
<comment type="caution">
    <text evidence="4">The sequence shown here is derived from an EMBL/GenBank/DDBJ whole genome shotgun (WGS) entry which is preliminary data.</text>
</comment>
<dbReference type="Gene3D" id="3.60.10.10">
    <property type="entry name" value="Endonuclease/exonuclease/phosphatase"/>
    <property type="match status" value="1"/>
</dbReference>
<keyword evidence="4" id="KW-0540">Nuclease</keyword>
<organism evidence="4 5">
    <name type="scientific">Larkinella insperata</name>
    <dbReference type="NCBI Taxonomy" id="332158"/>
    <lineage>
        <taxon>Bacteria</taxon>
        <taxon>Pseudomonadati</taxon>
        <taxon>Bacteroidota</taxon>
        <taxon>Cytophagia</taxon>
        <taxon>Cytophagales</taxon>
        <taxon>Spirosomataceae</taxon>
        <taxon>Larkinella</taxon>
    </lineage>
</organism>
<proteinExistence type="predicted"/>
<name>A0ABW3Q732_9BACT</name>
<feature type="transmembrane region" description="Helical" evidence="2">
    <location>
        <begin position="53"/>
        <end position="72"/>
    </location>
</feature>
<sequence>MLYLAQELSSTVFLVPEMSNIEYILIGYALFITTISFIHLIRVDAWWIRIWDFPHLQLTVLSALGLLGWAVFSRNTDWPMMVAVGGLLVAMLYEGWLIYPFTPLHRKQVKYLRKRKAGEKEQNLIRILNANVYMDNTHCPDVLKLVQKYEPDVVMILEANQRWQDAMQPLETSFPYQILHPLENTYGLLFYSRLPIRHQEVRFLIQDDIPSIYVQLEMASGQLVHFYGIHPMPPSPTEHYRSTERDAELLVVGKEVRNQKGPVIVAGDLNDVAWSHTTRLFQRISGLLDPRVGRGLYNTFHARYFFMRWPLDHIFVSHHFKLRKIRRLPNCGSDHFPILIALVYDPEPVARETPQPERDDLQETEEIIERADAD</sequence>
<keyword evidence="4" id="KW-0378">Hydrolase</keyword>